<dbReference type="PROSITE" id="PS00600">
    <property type="entry name" value="AA_TRANSFER_CLASS_3"/>
    <property type="match status" value="1"/>
</dbReference>
<keyword evidence="4" id="KW-0808">Transferase</keyword>
<protein>
    <submittedName>
        <fullName evidence="4">Aspartate aminotransferase family protein</fullName>
    </submittedName>
</protein>
<organism evidence="4 5">
    <name type="scientific">Auritidibacter ignavus</name>
    <dbReference type="NCBI Taxonomy" id="678932"/>
    <lineage>
        <taxon>Bacteria</taxon>
        <taxon>Bacillati</taxon>
        <taxon>Actinomycetota</taxon>
        <taxon>Actinomycetes</taxon>
        <taxon>Micrococcales</taxon>
        <taxon>Micrococcaceae</taxon>
        <taxon>Auritidibacter</taxon>
    </lineage>
</organism>
<dbReference type="InterPro" id="IPR005814">
    <property type="entry name" value="Aminotrans_3"/>
</dbReference>
<dbReference type="GO" id="GO:0008483">
    <property type="term" value="F:transaminase activity"/>
    <property type="evidence" value="ECO:0007669"/>
    <property type="project" value="UniProtKB-KW"/>
</dbReference>
<dbReference type="AlphaFoldDB" id="A0AAJ6AJ33"/>
<dbReference type="PANTHER" id="PTHR43094:SF1">
    <property type="entry name" value="AMINOTRANSFERASE CLASS-III"/>
    <property type="match status" value="1"/>
</dbReference>
<dbReference type="InterPro" id="IPR015421">
    <property type="entry name" value="PyrdxlP-dep_Trfase_major"/>
</dbReference>
<dbReference type="EMBL" id="CP122566">
    <property type="protein sequence ID" value="WGH94431.1"/>
    <property type="molecule type" value="Genomic_DNA"/>
</dbReference>
<dbReference type="GO" id="GO:0030170">
    <property type="term" value="F:pyridoxal phosphate binding"/>
    <property type="evidence" value="ECO:0007669"/>
    <property type="project" value="InterPro"/>
</dbReference>
<sequence>MSTEYVEADPTITPEQIEQGQQAYRLDREHVFHSWAAQAQLDPMTVIKAEGSYVWDGQGHKLLDFSSQMVNTNIGHSHPAVVAAIQQQAARIATIAPAHVNDARSEAARLISDLVPDHLNHVFFTNAGAEAVEHATRMARLHTGRPKILSAYRSYHGGTERAINITGDTRRFPVDTASQSVVHFMPAYFYRSLFGSTTLEEETHRALDHLEQTIIFEGPDTISCIILETVPGTAGIYVPPPGYMAGVQRLARRYGIMFITDEVMVGFGRTGAWFGFQHWGLTPDLVTFAKGVNSGYVPLGGVIISDEIYTSFADRPYPGGLTYSGHPLACAAAVACIRAMDEEGMVTNADRLGREILGPGVVELAEKHPSVGDARGLGAFWALELVTNRETKEPLAPYGGSSPAMNAVVAECKKLGLLPFSNANRIHLAPPLNISDADARRGLEILDSALDVADSYYEGA</sequence>
<dbReference type="CDD" id="cd00610">
    <property type="entry name" value="OAT_like"/>
    <property type="match status" value="1"/>
</dbReference>
<reference evidence="4 5" key="1">
    <citation type="submission" date="2023-03" db="EMBL/GenBank/DDBJ databases">
        <title>Complete genome sequences of several Auritidibacter ignavus strains isolated from ear infections.</title>
        <authorList>
            <person name="Baehr T."/>
            <person name="Baumhoegger A.M."/>
        </authorList>
    </citation>
    <scope>NUCLEOTIDE SEQUENCE [LARGE SCALE GENOMIC DNA]</scope>
    <source>
        <strain evidence="4 5">BABAE-6</strain>
    </source>
</reference>
<accession>A0AAJ6AJ33</accession>
<dbReference type="Proteomes" id="UP001224674">
    <property type="component" value="Chromosome"/>
</dbReference>
<dbReference type="NCBIfam" id="NF004718">
    <property type="entry name" value="PRK06062.1"/>
    <property type="match status" value="1"/>
</dbReference>
<keyword evidence="5" id="KW-1185">Reference proteome</keyword>
<proteinExistence type="inferred from homology"/>
<dbReference type="RefSeq" id="WP_279675416.1">
    <property type="nucleotide sequence ID" value="NZ_CP122566.1"/>
</dbReference>
<evidence type="ECO:0000313" key="5">
    <source>
        <dbReference type="Proteomes" id="UP001224674"/>
    </source>
</evidence>
<dbReference type="Pfam" id="PF00202">
    <property type="entry name" value="Aminotran_3"/>
    <property type="match status" value="1"/>
</dbReference>
<evidence type="ECO:0000313" key="4">
    <source>
        <dbReference type="EMBL" id="WGH94431.1"/>
    </source>
</evidence>
<dbReference type="Gene3D" id="3.90.1150.10">
    <property type="entry name" value="Aspartate Aminotransferase, domain 1"/>
    <property type="match status" value="1"/>
</dbReference>
<dbReference type="PANTHER" id="PTHR43094">
    <property type="entry name" value="AMINOTRANSFERASE"/>
    <property type="match status" value="1"/>
</dbReference>
<keyword evidence="2 3" id="KW-0663">Pyridoxal phosphate</keyword>
<dbReference type="InterPro" id="IPR049704">
    <property type="entry name" value="Aminotrans_3_PPA_site"/>
</dbReference>
<gene>
    <name evidence="4" type="ORF">QDX21_06545</name>
</gene>
<keyword evidence="4" id="KW-0032">Aminotransferase</keyword>
<dbReference type="InterPro" id="IPR015424">
    <property type="entry name" value="PyrdxlP-dep_Trfase"/>
</dbReference>
<evidence type="ECO:0000256" key="1">
    <source>
        <dbReference type="ARBA" id="ARBA00008954"/>
    </source>
</evidence>
<evidence type="ECO:0000256" key="3">
    <source>
        <dbReference type="RuleBase" id="RU003560"/>
    </source>
</evidence>
<dbReference type="GO" id="GO:0005829">
    <property type="term" value="C:cytosol"/>
    <property type="evidence" value="ECO:0007669"/>
    <property type="project" value="TreeGrafter"/>
</dbReference>
<dbReference type="SUPFAM" id="SSF53383">
    <property type="entry name" value="PLP-dependent transferases"/>
    <property type="match status" value="1"/>
</dbReference>
<dbReference type="InterPro" id="IPR015422">
    <property type="entry name" value="PyrdxlP-dep_Trfase_small"/>
</dbReference>
<dbReference type="Gene3D" id="3.40.640.10">
    <property type="entry name" value="Type I PLP-dependent aspartate aminotransferase-like (Major domain)"/>
    <property type="match status" value="1"/>
</dbReference>
<name>A0AAJ6AJ33_9MICC</name>
<comment type="similarity">
    <text evidence="1 3">Belongs to the class-III pyridoxal-phosphate-dependent aminotransferase family.</text>
</comment>
<evidence type="ECO:0000256" key="2">
    <source>
        <dbReference type="ARBA" id="ARBA00022898"/>
    </source>
</evidence>